<reference evidence="2 3" key="1">
    <citation type="submission" date="2020-01" db="EMBL/GenBank/DDBJ databases">
        <title>Insect and environment-associated Actinomycetes.</title>
        <authorList>
            <person name="Currrie C."/>
            <person name="Chevrette M."/>
            <person name="Carlson C."/>
            <person name="Stubbendieck R."/>
            <person name="Wendt-Pienkowski E."/>
        </authorList>
    </citation>
    <scope>NUCLEOTIDE SEQUENCE [LARGE SCALE GENOMIC DNA]</scope>
    <source>
        <strain evidence="2 3">SID14438</strain>
    </source>
</reference>
<gene>
    <name evidence="2" type="ORF">G3I39_12935</name>
</gene>
<name>A0A6N9V4X2_STRMI</name>
<feature type="domain" description="YitH/HolE acetyltransferase (GNAT)" evidence="1">
    <location>
        <begin position="3"/>
        <end position="68"/>
    </location>
</feature>
<sequence length="70" mass="7361">DRLLVAEEGGELTGFAARWPSTGSEVVGPLVARDGDTARALITALAVGSHRPLRVDVDVRHTALLDWLGG</sequence>
<evidence type="ECO:0000259" key="1">
    <source>
        <dbReference type="Pfam" id="PF18014"/>
    </source>
</evidence>
<protein>
    <submittedName>
        <fullName evidence="2">GNAT family N-acetyltransferase</fullName>
    </submittedName>
</protein>
<feature type="non-terminal residue" evidence="2">
    <location>
        <position position="1"/>
    </location>
</feature>
<dbReference type="AlphaFoldDB" id="A0A6N9V4X2"/>
<evidence type="ECO:0000313" key="3">
    <source>
        <dbReference type="Proteomes" id="UP000471648"/>
    </source>
</evidence>
<dbReference type="Proteomes" id="UP000471648">
    <property type="component" value="Unassembled WGS sequence"/>
</dbReference>
<evidence type="ECO:0000313" key="2">
    <source>
        <dbReference type="EMBL" id="NEB67944.1"/>
    </source>
</evidence>
<dbReference type="InterPro" id="IPR041496">
    <property type="entry name" value="YitH/HolE_GNAT"/>
</dbReference>
<feature type="non-terminal residue" evidence="2">
    <location>
        <position position="70"/>
    </location>
</feature>
<dbReference type="GO" id="GO:0016740">
    <property type="term" value="F:transferase activity"/>
    <property type="evidence" value="ECO:0007669"/>
    <property type="project" value="UniProtKB-KW"/>
</dbReference>
<comment type="caution">
    <text evidence="2">The sequence shown here is derived from an EMBL/GenBank/DDBJ whole genome shotgun (WGS) entry which is preliminary data.</text>
</comment>
<dbReference type="Pfam" id="PF18014">
    <property type="entry name" value="Acetyltransf_18"/>
    <property type="match status" value="1"/>
</dbReference>
<proteinExistence type="predicted"/>
<keyword evidence="2" id="KW-0808">Transferase</keyword>
<dbReference type="Gene3D" id="3.40.630.90">
    <property type="match status" value="1"/>
</dbReference>
<organism evidence="2 3">
    <name type="scientific">Streptomyces microflavus</name>
    <name type="common">Streptomyces lipmanii</name>
    <dbReference type="NCBI Taxonomy" id="1919"/>
    <lineage>
        <taxon>Bacteria</taxon>
        <taxon>Bacillati</taxon>
        <taxon>Actinomycetota</taxon>
        <taxon>Actinomycetes</taxon>
        <taxon>Kitasatosporales</taxon>
        <taxon>Streptomycetaceae</taxon>
        <taxon>Streptomyces</taxon>
    </lineage>
</organism>
<dbReference type="EMBL" id="JAAGME010000558">
    <property type="protein sequence ID" value="NEB67944.1"/>
    <property type="molecule type" value="Genomic_DNA"/>
</dbReference>
<accession>A0A6N9V4X2</accession>